<name>A0ABP6LEA3_9ACTN</name>
<feature type="region of interest" description="Disordered" evidence="1">
    <location>
        <begin position="58"/>
        <end position="97"/>
    </location>
</feature>
<protein>
    <submittedName>
        <fullName evidence="2">Uncharacterized protein</fullName>
    </submittedName>
</protein>
<dbReference type="EMBL" id="BAAAUF010000016">
    <property type="protein sequence ID" value="GAA3038112.1"/>
    <property type="molecule type" value="Genomic_DNA"/>
</dbReference>
<evidence type="ECO:0000256" key="1">
    <source>
        <dbReference type="SAM" id="MobiDB-lite"/>
    </source>
</evidence>
<accession>A0ABP6LEA3</accession>
<keyword evidence="3" id="KW-1185">Reference proteome</keyword>
<reference evidence="3" key="1">
    <citation type="journal article" date="2019" name="Int. J. Syst. Evol. Microbiol.">
        <title>The Global Catalogue of Microorganisms (GCM) 10K type strain sequencing project: providing services to taxonomists for standard genome sequencing and annotation.</title>
        <authorList>
            <consortium name="The Broad Institute Genomics Platform"/>
            <consortium name="The Broad Institute Genome Sequencing Center for Infectious Disease"/>
            <person name="Wu L."/>
            <person name="Ma J."/>
        </authorList>
    </citation>
    <scope>NUCLEOTIDE SEQUENCE [LARGE SCALE GENOMIC DNA]</scope>
    <source>
        <strain evidence="3">JCM 9091</strain>
    </source>
</reference>
<dbReference type="Proteomes" id="UP001501532">
    <property type="component" value="Unassembled WGS sequence"/>
</dbReference>
<proteinExistence type="predicted"/>
<evidence type="ECO:0000313" key="2">
    <source>
        <dbReference type="EMBL" id="GAA3038112.1"/>
    </source>
</evidence>
<sequence length="97" mass="10281">MPYVAEARRRADGRRRMVVAGPKSVAGPAGRAVASDGSASRVPALTIVIRLPVLPALPQDRRMPLPAPALPPTSAAARSGRGRQQFGRPRRLSPPRS</sequence>
<feature type="compositionally biased region" description="Low complexity" evidence="1">
    <location>
        <begin position="72"/>
        <end position="87"/>
    </location>
</feature>
<evidence type="ECO:0000313" key="3">
    <source>
        <dbReference type="Proteomes" id="UP001501532"/>
    </source>
</evidence>
<comment type="caution">
    <text evidence="2">The sequence shown here is derived from an EMBL/GenBank/DDBJ whole genome shotgun (WGS) entry which is preliminary data.</text>
</comment>
<feature type="compositionally biased region" description="Basic residues" evidence="1">
    <location>
        <begin position="88"/>
        <end position="97"/>
    </location>
</feature>
<gene>
    <name evidence="2" type="ORF">GCM10010448_20630</name>
</gene>
<organism evidence="2 3">
    <name type="scientific">Streptomyces glomeratus</name>
    <dbReference type="NCBI Taxonomy" id="284452"/>
    <lineage>
        <taxon>Bacteria</taxon>
        <taxon>Bacillati</taxon>
        <taxon>Actinomycetota</taxon>
        <taxon>Actinomycetes</taxon>
        <taxon>Kitasatosporales</taxon>
        <taxon>Streptomycetaceae</taxon>
        <taxon>Streptomyces</taxon>
    </lineage>
</organism>